<evidence type="ECO:0008006" key="4">
    <source>
        <dbReference type="Google" id="ProtNLM"/>
    </source>
</evidence>
<feature type="transmembrane region" description="Helical" evidence="1">
    <location>
        <begin position="275"/>
        <end position="295"/>
    </location>
</feature>
<dbReference type="RefSeq" id="WP_049739113.1">
    <property type="nucleotide sequence ID" value="NZ_BJON01000037.1"/>
</dbReference>
<dbReference type="STRING" id="54915.ADS79_14340"/>
<keyword evidence="1" id="KW-0812">Transmembrane</keyword>
<dbReference type="EMBL" id="LGIQ01000008">
    <property type="protein sequence ID" value="KNB72138.1"/>
    <property type="molecule type" value="Genomic_DNA"/>
</dbReference>
<accession>A0A0K9YTV8</accession>
<comment type="caution">
    <text evidence="2">The sequence shown here is derived from an EMBL/GenBank/DDBJ whole genome shotgun (WGS) entry which is preliminary data.</text>
</comment>
<reference evidence="3" key="1">
    <citation type="submission" date="2015-07" db="EMBL/GenBank/DDBJ databases">
        <title>Genome sequencing project for genomic taxonomy and phylogenomics of Bacillus-like bacteria.</title>
        <authorList>
            <person name="Liu B."/>
            <person name="Wang J."/>
            <person name="Zhu Y."/>
            <person name="Liu G."/>
            <person name="Chen Q."/>
            <person name="Chen Z."/>
            <person name="Lan J."/>
            <person name="Che J."/>
            <person name="Ge C."/>
            <person name="Shi H."/>
            <person name="Pan Z."/>
            <person name="Liu X."/>
        </authorList>
    </citation>
    <scope>NUCLEOTIDE SEQUENCE [LARGE SCALE GENOMIC DNA]</scope>
    <source>
        <strain evidence="3">DSM 9887</strain>
    </source>
</reference>
<evidence type="ECO:0000256" key="1">
    <source>
        <dbReference type="SAM" id="Phobius"/>
    </source>
</evidence>
<dbReference type="Proteomes" id="UP000036834">
    <property type="component" value="Unassembled WGS sequence"/>
</dbReference>
<dbReference type="AlphaFoldDB" id="A0A0K9YTV8"/>
<evidence type="ECO:0000313" key="2">
    <source>
        <dbReference type="EMBL" id="KNB72138.1"/>
    </source>
</evidence>
<dbReference type="PATRIC" id="fig|54915.3.peg.235"/>
<keyword evidence="1" id="KW-1133">Transmembrane helix</keyword>
<keyword evidence="1" id="KW-0472">Membrane</keyword>
<protein>
    <recommendedName>
        <fullName evidence="4">Pilus assembly protein TadB</fullName>
    </recommendedName>
</protein>
<name>A0A0K9YTV8_9BACL</name>
<feature type="transmembrane region" description="Helical" evidence="1">
    <location>
        <begin position="6"/>
        <end position="24"/>
    </location>
</feature>
<dbReference type="OrthoDB" id="2466113at2"/>
<gene>
    <name evidence="2" type="ORF">ADS79_14340</name>
</gene>
<organism evidence="2 3">
    <name type="scientific">Brevibacillus reuszeri</name>
    <dbReference type="NCBI Taxonomy" id="54915"/>
    <lineage>
        <taxon>Bacteria</taxon>
        <taxon>Bacillati</taxon>
        <taxon>Bacillota</taxon>
        <taxon>Bacilli</taxon>
        <taxon>Bacillales</taxon>
        <taxon>Paenibacillaceae</taxon>
        <taxon>Brevibacillus</taxon>
    </lineage>
</organism>
<sequence length="299" mass="34744">MMYLLLVPMFLCLFVAFLFLGVHLNRRWSTPRVFFPQTVTVWREKFLQDPTRRLIYETYDRWCHIAGGTPEAHLLLSLIGAVAGFISGVLVGNLIVSMSLFLLFLLLPTLLLYARFTVRINKKINSFCRFVELFSRYYNSRKNIILTFRDMIDECPKELLPELLLLNNSLADGGNPVTAIEQFAERLDHPWAFDFATYIASGLEGETEDIQSPLNRLTNEMFVQQDEKEERDSEIYSIWISLLVVIAICVCLIPYNQSLLKDSYRLYFYTPDGQAILALAVTVWCFSILLAFIWGRRYR</sequence>
<proteinExistence type="predicted"/>
<evidence type="ECO:0000313" key="3">
    <source>
        <dbReference type="Proteomes" id="UP000036834"/>
    </source>
</evidence>
<feature type="transmembrane region" description="Helical" evidence="1">
    <location>
        <begin position="235"/>
        <end position="255"/>
    </location>
</feature>
<feature type="transmembrane region" description="Helical" evidence="1">
    <location>
        <begin position="74"/>
        <end position="92"/>
    </location>
</feature>
<feature type="transmembrane region" description="Helical" evidence="1">
    <location>
        <begin position="98"/>
        <end position="116"/>
    </location>
</feature>